<dbReference type="AlphaFoldDB" id="G0WHY7"/>
<keyword evidence="2" id="KW-0805">Transcription regulation</keyword>
<gene>
    <name evidence="7" type="primary">NDAI0K02070</name>
    <name evidence="7" type="ordered locus">NDAI_0K02070</name>
</gene>
<dbReference type="Proteomes" id="UP000000689">
    <property type="component" value="Chromosome 11"/>
</dbReference>
<dbReference type="PROSITE" id="PS00036">
    <property type="entry name" value="BZIP_BASIC"/>
    <property type="match status" value="1"/>
</dbReference>
<organism evidence="7 8">
    <name type="scientific">Naumovozyma dairenensis (strain ATCC 10597 / BCRC 20456 / CBS 421 / NBRC 0211 / NRRL Y-12639)</name>
    <name type="common">Saccharomyces dairenensis</name>
    <dbReference type="NCBI Taxonomy" id="1071378"/>
    <lineage>
        <taxon>Eukaryota</taxon>
        <taxon>Fungi</taxon>
        <taxon>Dikarya</taxon>
        <taxon>Ascomycota</taxon>
        <taxon>Saccharomycotina</taxon>
        <taxon>Saccharomycetes</taxon>
        <taxon>Saccharomycetales</taxon>
        <taxon>Saccharomycetaceae</taxon>
        <taxon>Naumovozyma</taxon>
    </lineage>
</organism>
<dbReference type="PANTHER" id="PTHR40621">
    <property type="entry name" value="TRANSCRIPTION FACTOR KAPC-RELATED"/>
    <property type="match status" value="1"/>
</dbReference>
<dbReference type="GO" id="GO:0001228">
    <property type="term" value="F:DNA-binding transcription activator activity, RNA polymerase II-specific"/>
    <property type="evidence" value="ECO:0007669"/>
    <property type="project" value="TreeGrafter"/>
</dbReference>
<keyword evidence="3" id="KW-0804">Transcription</keyword>
<dbReference type="CDD" id="cd14688">
    <property type="entry name" value="bZIP_YAP"/>
    <property type="match status" value="1"/>
</dbReference>
<dbReference type="Gene3D" id="1.20.5.170">
    <property type="match status" value="1"/>
</dbReference>
<dbReference type="OrthoDB" id="4940293at2759"/>
<evidence type="ECO:0000256" key="3">
    <source>
        <dbReference type="ARBA" id="ARBA00023163"/>
    </source>
</evidence>
<dbReference type="InterPro" id="IPR050936">
    <property type="entry name" value="AP-1-like"/>
</dbReference>
<dbReference type="RefSeq" id="XP_003672641.1">
    <property type="nucleotide sequence ID" value="XM_003672593.1"/>
</dbReference>
<keyword evidence="4" id="KW-0539">Nucleus</keyword>
<evidence type="ECO:0000256" key="2">
    <source>
        <dbReference type="ARBA" id="ARBA00023015"/>
    </source>
</evidence>
<evidence type="ECO:0000256" key="1">
    <source>
        <dbReference type="ARBA" id="ARBA00004123"/>
    </source>
</evidence>
<evidence type="ECO:0000313" key="7">
    <source>
        <dbReference type="EMBL" id="CCD27398.1"/>
    </source>
</evidence>
<evidence type="ECO:0000259" key="6">
    <source>
        <dbReference type="PROSITE" id="PS00036"/>
    </source>
</evidence>
<accession>G0WHY7</accession>
<reference evidence="7 8" key="1">
    <citation type="journal article" date="2011" name="Proc. Natl. Acad. Sci. U.S.A.">
        <title>Evolutionary erosion of yeast sex chromosomes by mating-type switching accidents.</title>
        <authorList>
            <person name="Gordon J.L."/>
            <person name="Armisen D."/>
            <person name="Proux-Wera E."/>
            <person name="Oheigeartaigh S.S."/>
            <person name="Byrne K.P."/>
            <person name="Wolfe K.H."/>
        </authorList>
    </citation>
    <scope>NUCLEOTIDE SEQUENCE [LARGE SCALE GENOMIC DNA]</scope>
    <source>
        <strain evidence="8">ATCC 10597 / BCRC 20456 / CBS 421 / NBRC 0211 / NRRL Y-12639</strain>
    </source>
</reference>
<dbReference type="STRING" id="1071378.G0WHY7"/>
<dbReference type="HOGENOM" id="CLU_758854_0_0_1"/>
<evidence type="ECO:0000256" key="5">
    <source>
        <dbReference type="SAM" id="MobiDB-lite"/>
    </source>
</evidence>
<name>G0WHY7_NAUDC</name>
<dbReference type="PANTHER" id="PTHR40621:SF8">
    <property type="entry name" value="AP-1-LIKE TRANSCRIPTION FACTOR YAP3"/>
    <property type="match status" value="1"/>
</dbReference>
<feature type="compositionally biased region" description="Low complexity" evidence="5">
    <location>
        <begin position="150"/>
        <end position="169"/>
    </location>
</feature>
<dbReference type="SMART" id="SM00338">
    <property type="entry name" value="BRLZ"/>
    <property type="match status" value="1"/>
</dbReference>
<protein>
    <recommendedName>
        <fullName evidence="6">BZIP domain-containing protein</fullName>
    </recommendedName>
</protein>
<dbReference type="GO" id="GO:0090575">
    <property type="term" value="C:RNA polymerase II transcription regulator complex"/>
    <property type="evidence" value="ECO:0007669"/>
    <property type="project" value="TreeGrafter"/>
</dbReference>
<proteinExistence type="predicted"/>
<feature type="region of interest" description="Disordered" evidence="5">
    <location>
        <begin position="176"/>
        <end position="195"/>
    </location>
</feature>
<comment type="subcellular location">
    <subcellularLocation>
        <location evidence="1">Nucleus</location>
    </subcellularLocation>
</comment>
<dbReference type="InterPro" id="IPR004827">
    <property type="entry name" value="bZIP"/>
</dbReference>
<evidence type="ECO:0000313" key="8">
    <source>
        <dbReference type="Proteomes" id="UP000000689"/>
    </source>
</evidence>
<dbReference type="GO" id="GO:0000976">
    <property type="term" value="F:transcription cis-regulatory region binding"/>
    <property type="evidence" value="ECO:0007669"/>
    <property type="project" value="InterPro"/>
</dbReference>
<sequence>MDYQSHLDTNSFPTEQQRQYQKLHHQQQMMMMIMNNSNNNYTTENLRQQQTNNSISNSEDCPFDNDISSLSANQIASYMTGFDSNIAGTTSNIDINTNTNTVTAADLNNIDASSDLLLNLSPPSIDNNDLDNIALPLTPNLSTTTRYHPNDYSNNSSNSASRIPSKSKSISTTIITDKDKKKEQNRAAQKAFRERKENELKILQSKLMESQNDRIALQNQINELKNFNNEMIQTNNKLLSSEDVFTTLMNQTAISPPSPPPHTTQEIDTKFSFPTNIQEQQGQEHENENKSTTSTTNAINDRLLTIPEIWEYLNDLIQNDCSLDIDPTLILHELKLNKNLGKCNGQGHSYQKSLIDSLISKHLQK</sequence>
<dbReference type="InterPro" id="IPR046347">
    <property type="entry name" value="bZIP_sf"/>
</dbReference>
<feature type="region of interest" description="Disordered" evidence="5">
    <location>
        <begin position="145"/>
        <end position="169"/>
    </location>
</feature>
<keyword evidence="8" id="KW-1185">Reference proteome</keyword>
<evidence type="ECO:0000256" key="4">
    <source>
        <dbReference type="ARBA" id="ARBA00023242"/>
    </source>
</evidence>
<dbReference type="SUPFAM" id="SSF57959">
    <property type="entry name" value="Leucine zipper domain"/>
    <property type="match status" value="1"/>
</dbReference>
<dbReference type="GeneID" id="11498022"/>
<feature type="domain" description="BZIP" evidence="6">
    <location>
        <begin position="180"/>
        <end position="195"/>
    </location>
</feature>
<dbReference type="KEGG" id="ndi:NDAI_0K02070"/>
<dbReference type="EMBL" id="HE580277">
    <property type="protein sequence ID" value="CCD27398.1"/>
    <property type="molecule type" value="Genomic_DNA"/>
</dbReference>